<feature type="domain" description="Transcription factor IIIC putative zinc-finger" evidence="2">
    <location>
        <begin position="704"/>
        <end position="793"/>
    </location>
</feature>
<dbReference type="EMBL" id="NHTK01005833">
    <property type="protein sequence ID" value="PPQ73141.1"/>
    <property type="molecule type" value="Genomic_DNA"/>
</dbReference>
<dbReference type="GO" id="GO:0000127">
    <property type="term" value="C:transcription factor TFIIIC complex"/>
    <property type="evidence" value="ECO:0007669"/>
    <property type="project" value="InterPro"/>
</dbReference>
<dbReference type="SUPFAM" id="SSF50978">
    <property type="entry name" value="WD40 repeat-like"/>
    <property type="match status" value="1"/>
</dbReference>
<feature type="domain" description="Transcription factor IIIC 90kDa subunit N-terminal" evidence="1">
    <location>
        <begin position="32"/>
        <end position="398"/>
    </location>
</feature>
<evidence type="ECO:0000259" key="1">
    <source>
        <dbReference type="Pfam" id="PF12657"/>
    </source>
</evidence>
<evidence type="ECO:0000259" key="2">
    <source>
        <dbReference type="Pfam" id="PF12660"/>
    </source>
</evidence>
<evidence type="ECO:0008006" key="5">
    <source>
        <dbReference type="Google" id="ProtNLM"/>
    </source>
</evidence>
<dbReference type="InterPro" id="IPR015943">
    <property type="entry name" value="WD40/YVTN_repeat-like_dom_sf"/>
</dbReference>
<dbReference type="InterPro" id="IPR044230">
    <property type="entry name" value="GTF3C4"/>
</dbReference>
<proteinExistence type="predicted"/>
<evidence type="ECO:0000313" key="3">
    <source>
        <dbReference type="EMBL" id="PPQ73141.1"/>
    </source>
</evidence>
<comment type="caution">
    <text evidence="3">The sequence shown here is derived from an EMBL/GenBank/DDBJ whole genome shotgun (WGS) entry which is preliminary data.</text>
</comment>
<dbReference type="STRING" id="181874.A0A409W3Q7"/>
<dbReference type="GO" id="GO:0004402">
    <property type="term" value="F:histone acetyltransferase activity"/>
    <property type="evidence" value="ECO:0007669"/>
    <property type="project" value="InterPro"/>
</dbReference>
<dbReference type="PANTHER" id="PTHR15496:SF2">
    <property type="entry name" value="GENERAL TRANSCRIPTION FACTOR 3C POLYPEPTIDE 4"/>
    <property type="match status" value="1"/>
</dbReference>
<dbReference type="Proteomes" id="UP000284842">
    <property type="component" value="Unassembled WGS sequence"/>
</dbReference>
<sequence>MNQDQNNEDHPIYAALNIQTVISWPSTKTLQWSADGQLAFATKGAVYLLTPDHGINFGLDSTTKATPNKDDPAIGWFKTIIQHDKINAFRWPEYSQAWGAVSLGSIDLSLTAVAVSPSGISHNGGCVFATLSSNMDFHLWTAEKNYLKGEWVQTFSGTPYLLDSIHPHEQEATLATVLQAQVISILWTPQADFGITPAPYIDGSFLVLGNRGGGLHFLRYKEGSNPEIVYGLDVSEFWITHMAFSGWNLPQAGISQGYLAYGTSEGEVGLINITESIHMDLKNFTFGPQYDIQSTFEKTPDLVIESEVKAGVTALEWVVFNERGPILVCAYPGVITLWSATETYDADPAFWTGHRTLRVQSQKISADSSPFHPVSGINYIPKRDVLIVTLFDGSFHVIRDFSTNPNWAEHPVPDEPLTSGVLSGVSRAIFKKVEKGSVDRGDMVQMNGSVAYDDNSTLAWVYESSRPSDFSYKQDAQHNGMLVVASMWGDDDDSDFVQNLSIVLQSVRTAGGLSPLHLLRPYLFHLRDPDVLLRHLDGLLDVVKIQEGEDDHSLNVQVDHWTATNLTPELRLKFRYALQVNLYGFNAMLAMRMRLSLADFFWKMMGGNETRQADCGVVAQHLLTAISHRILRTLIRHLAAVTKMMTPSDIPFVTRVIIQSLLPGTPENLTEERNKLSGAIQYLLTKEGETPAAGPVPEAVLATKLVERCPACNVEILLENPTHATCSNGHSWGRCSITTFILSTPSVRTCIGCSRKAFLPPSVHPTLPEIAQGWVVEELLEAVNRCLYCNNRFIRVL</sequence>
<dbReference type="AlphaFoldDB" id="A0A409W3Q7"/>
<dbReference type="Gene3D" id="2.130.10.10">
    <property type="entry name" value="YVTN repeat-like/Quinoprotein amine dehydrogenase"/>
    <property type="match status" value="1"/>
</dbReference>
<organism evidence="3 4">
    <name type="scientific">Panaeolus cyanescens</name>
    <dbReference type="NCBI Taxonomy" id="181874"/>
    <lineage>
        <taxon>Eukaryota</taxon>
        <taxon>Fungi</taxon>
        <taxon>Dikarya</taxon>
        <taxon>Basidiomycota</taxon>
        <taxon>Agaricomycotina</taxon>
        <taxon>Agaricomycetes</taxon>
        <taxon>Agaricomycetidae</taxon>
        <taxon>Agaricales</taxon>
        <taxon>Agaricineae</taxon>
        <taxon>Galeropsidaceae</taxon>
        <taxon>Panaeolus</taxon>
    </lineage>
</organism>
<reference evidence="3 4" key="1">
    <citation type="journal article" date="2018" name="Evol. Lett.">
        <title>Horizontal gene cluster transfer increased hallucinogenic mushroom diversity.</title>
        <authorList>
            <person name="Reynolds H.T."/>
            <person name="Vijayakumar V."/>
            <person name="Gluck-Thaler E."/>
            <person name="Korotkin H.B."/>
            <person name="Matheny P.B."/>
            <person name="Slot J.C."/>
        </authorList>
    </citation>
    <scope>NUCLEOTIDE SEQUENCE [LARGE SCALE GENOMIC DNA]</scope>
    <source>
        <strain evidence="3 4">2629</strain>
    </source>
</reference>
<dbReference type="FunCoup" id="A0A409W3Q7">
    <property type="interactions" value="4"/>
</dbReference>
<dbReference type="PANTHER" id="PTHR15496">
    <property type="entry name" value="GENERAL TRANSCRIPTION FACTOR 3C POLYPEPTIDE 4 FAMILY"/>
    <property type="match status" value="1"/>
</dbReference>
<gene>
    <name evidence="3" type="ORF">CVT24_009134</name>
</gene>
<dbReference type="InParanoid" id="A0A409W3Q7"/>
<dbReference type="Pfam" id="PF12657">
    <property type="entry name" value="TFIIIC_delta"/>
    <property type="match status" value="1"/>
</dbReference>
<dbReference type="OrthoDB" id="421374at2759"/>
<dbReference type="InterPro" id="IPR024764">
    <property type="entry name" value="TFIIIC_Znf"/>
</dbReference>
<keyword evidence="4" id="KW-1185">Reference proteome</keyword>
<accession>A0A409W3Q7</accession>
<dbReference type="Pfam" id="PF12660">
    <property type="entry name" value="zf-TFIIIC"/>
    <property type="match status" value="1"/>
</dbReference>
<dbReference type="GO" id="GO:0006384">
    <property type="term" value="P:transcription initiation at RNA polymerase III promoter"/>
    <property type="evidence" value="ECO:0007669"/>
    <property type="project" value="InterPro"/>
</dbReference>
<dbReference type="InterPro" id="IPR036322">
    <property type="entry name" value="WD40_repeat_dom_sf"/>
</dbReference>
<name>A0A409W3Q7_9AGAR</name>
<protein>
    <recommendedName>
        <fullName evidence="5">Transcription factor IIIC putative zinc-finger domain-containing protein</fullName>
    </recommendedName>
</protein>
<dbReference type="InterPro" id="IPR024761">
    <property type="entry name" value="TFIIIC_delta_N"/>
</dbReference>
<evidence type="ECO:0000313" key="4">
    <source>
        <dbReference type="Proteomes" id="UP000284842"/>
    </source>
</evidence>